<evidence type="ECO:0000256" key="1">
    <source>
        <dbReference type="ARBA" id="ARBA00023239"/>
    </source>
</evidence>
<keyword evidence="3" id="KW-0378">Hydrolase</keyword>
<accession>A0A1V3IQ95</accession>
<proteinExistence type="predicted"/>
<dbReference type="GO" id="GO:0016787">
    <property type="term" value="F:hydrolase activity"/>
    <property type="evidence" value="ECO:0007669"/>
    <property type="project" value="UniProtKB-KW"/>
</dbReference>
<dbReference type="GO" id="GO:0016831">
    <property type="term" value="F:carboxy-lyase activity"/>
    <property type="evidence" value="ECO:0007669"/>
    <property type="project" value="InterPro"/>
</dbReference>
<dbReference type="Gene3D" id="3.20.20.140">
    <property type="entry name" value="Metal-dependent hydrolases"/>
    <property type="match status" value="1"/>
</dbReference>
<organism evidence="3 4">
    <name type="scientific">Rodentibacter trehalosifermentans</name>
    <dbReference type="NCBI Taxonomy" id="1908263"/>
    <lineage>
        <taxon>Bacteria</taxon>
        <taxon>Pseudomonadati</taxon>
        <taxon>Pseudomonadota</taxon>
        <taxon>Gammaproteobacteria</taxon>
        <taxon>Pasteurellales</taxon>
        <taxon>Pasteurellaceae</taxon>
        <taxon>Rodentibacter</taxon>
    </lineage>
</organism>
<keyword evidence="1" id="KW-0456">Lyase</keyword>
<dbReference type="InterPro" id="IPR006680">
    <property type="entry name" value="Amidohydro-rel"/>
</dbReference>
<dbReference type="Pfam" id="PF04909">
    <property type="entry name" value="Amidohydro_2"/>
    <property type="match status" value="1"/>
</dbReference>
<sequence>MKLICVEEHILDPNIAKATMPQVLQQAPYLTNWGKRVKDGNNPDHSRPQIEKNDLINPKGMEFDVNRLADMDAANIDMQVLSVGGFPQFAPLELHQQINDKLAEAIKKHPNRFAAMATLPWAEPEQAAEELERAVKQLGLKGALLNGRPSDDFLDHPRYEKLLAKFDELNVPLYLHPGIPVPAVQQAYYSGFDDEVSARLSMFGWGWHNEAGIHLLRLMLSGAFDRYPNLQVISGHWGEMLPFYLQRLDDSLPQTATGLKRSLIDTFKQQVFVSPSGMLTQPHFQFIYDLVGAERILFSVDYPYQTLDGVRDFLENLPISQAEKELIAYKNAEKLFGIKA</sequence>
<dbReference type="EMBL" id="MLHK01000053">
    <property type="protein sequence ID" value="OOF44425.1"/>
    <property type="molecule type" value="Genomic_DNA"/>
</dbReference>
<evidence type="ECO:0000259" key="2">
    <source>
        <dbReference type="Pfam" id="PF04909"/>
    </source>
</evidence>
<dbReference type="AlphaFoldDB" id="A0A1V3IQ95"/>
<dbReference type="SUPFAM" id="SSF51556">
    <property type="entry name" value="Metallo-dependent hydrolases"/>
    <property type="match status" value="1"/>
</dbReference>
<gene>
    <name evidence="3" type="ORF">BKK51_09015</name>
</gene>
<dbReference type="InterPro" id="IPR032465">
    <property type="entry name" value="ACMSD"/>
</dbReference>
<evidence type="ECO:0000313" key="4">
    <source>
        <dbReference type="Proteomes" id="UP000188728"/>
    </source>
</evidence>
<feature type="domain" description="Amidohydrolase-related" evidence="2">
    <location>
        <begin position="66"/>
        <end position="338"/>
    </location>
</feature>
<dbReference type="Proteomes" id="UP000188728">
    <property type="component" value="Unassembled WGS sequence"/>
</dbReference>
<name>A0A1V3IQ95_9PAST</name>
<dbReference type="PANTHER" id="PTHR21240:SF30">
    <property type="entry name" value="AMIDOHYDROLASE-RELATED DOMAIN-CONTAINING PROTEIN-RELATED"/>
    <property type="match status" value="1"/>
</dbReference>
<evidence type="ECO:0000313" key="3">
    <source>
        <dbReference type="EMBL" id="OOF44425.1"/>
    </source>
</evidence>
<dbReference type="PANTHER" id="PTHR21240">
    <property type="entry name" value="2-AMINO-3-CARBOXYLMUCONATE-6-SEMIALDEHYDE DECARBOXYLASE"/>
    <property type="match status" value="1"/>
</dbReference>
<reference evidence="3 4" key="1">
    <citation type="submission" date="2016-10" db="EMBL/GenBank/DDBJ databases">
        <title>Rodentibacter gen. nov. and new species.</title>
        <authorList>
            <person name="Christensen H."/>
        </authorList>
    </citation>
    <scope>NUCLEOTIDE SEQUENCE [LARGE SCALE GENOMIC DNA]</scope>
    <source>
        <strain evidence="3 4">H1983213011</strain>
    </source>
</reference>
<dbReference type="InterPro" id="IPR032466">
    <property type="entry name" value="Metal_Hydrolase"/>
</dbReference>
<dbReference type="GO" id="GO:0019748">
    <property type="term" value="P:secondary metabolic process"/>
    <property type="evidence" value="ECO:0007669"/>
    <property type="project" value="TreeGrafter"/>
</dbReference>
<protein>
    <submittedName>
        <fullName evidence="3">Amidohydrolase</fullName>
    </submittedName>
</protein>
<dbReference type="GO" id="GO:0005829">
    <property type="term" value="C:cytosol"/>
    <property type="evidence" value="ECO:0007669"/>
    <property type="project" value="TreeGrafter"/>
</dbReference>
<comment type="caution">
    <text evidence="3">The sequence shown here is derived from an EMBL/GenBank/DDBJ whole genome shotgun (WGS) entry which is preliminary data.</text>
</comment>